<protein>
    <submittedName>
        <fullName evidence="2">Phospholipase D family protein</fullName>
    </submittedName>
</protein>
<feature type="domain" description="Restriction endonuclease type II NgoFVII N-terminal" evidence="1">
    <location>
        <begin position="29"/>
        <end position="147"/>
    </location>
</feature>
<proteinExistence type="predicted"/>
<gene>
    <name evidence="2" type="ORF">KZ699_07540</name>
</gene>
<evidence type="ECO:0000259" key="1">
    <source>
        <dbReference type="Pfam" id="PF09565"/>
    </source>
</evidence>
<dbReference type="EMBL" id="CP080387">
    <property type="protein sequence ID" value="WHO06971.1"/>
    <property type="molecule type" value="Genomic_DNA"/>
</dbReference>
<dbReference type="InterPro" id="IPR019065">
    <property type="entry name" value="RE_NgoFVII_N"/>
</dbReference>
<dbReference type="RefSeq" id="WP_223566983.1">
    <property type="nucleotide sequence ID" value="NZ_CP080387.1"/>
</dbReference>
<accession>A0ABY8RH61</accession>
<organism evidence="2 3">
    <name type="scientific">Agrobacterium cucumeris</name>
    <dbReference type="NCBI Taxonomy" id="2862866"/>
    <lineage>
        <taxon>Bacteria</taxon>
        <taxon>Pseudomonadati</taxon>
        <taxon>Pseudomonadota</taxon>
        <taxon>Alphaproteobacteria</taxon>
        <taxon>Hyphomicrobiales</taxon>
        <taxon>Rhizobiaceae</taxon>
        <taxon>Rhizobium/Agrobacterium group</taxon>
        <taxon>Agrobacterium</taxon>
    </lineage>
</organism>
<sequence>MKRVAIFLRKELKTNRFSDAVLAALNNPDIDEVTICSGFFQEDDSYSVSKSKFHIRPKCTNILNLKIVGYYGWRQHTAFSQFIANVTAINCSRCINVSSFRIPGDKWHAKICIAKKSGKPVFAAIGSSNITRRAFDVLKNFNYESDVIFWDEKDPAINQMVENIIGEAPDEFPSVVVTKYDETHPVNRVPLQDRLLTLEKEIFSKAVPYP</sequence>
<reference evidence="2 3" key="1">
    <citation type="journal article" date="2023" name="Syst. Appl. Microbiol.">
        <title>Agrobacterium cucumeris sp. nov. isolated from crazy roots on cucumber (Cucumis sativus).</title>
        <authorList>
            <person name="Warabieda M."/>
            <person name="Kuzmanovic N."/>
            <person name="Trzcinski P."/>
            <person name="Pulawska J."/>
        </authorList>
    </citation>
    <scope>NUCLEOTIDE SEQUENCE [LARGE SCALE GENOMIC DNA]</scope>
    <source>
        <strain evidence="2 3">O132</strain>
    </source>
</reference>
<dbReference type="Pfam" id="PF09565">
    <property type="entry name" value="RE_NgoFVII"/>
    <property type="match status" value="1"/>
</dbReference>
<dbReference type="Gene3D" id="3.30.870.10">
    <property type="entry name" value="Endonuclease Chain A"/>
    <property type="match status" value="1"/>
</dbReference>
<evidence type="ECO:0000313" key="2">
    <source>
        <dbReference type="EMBL" id="WHO06971.1"/>
    </source>
</evidence>
<keyword evidence="3" id="KW-1185">Reference proteome</keyword>
<name>A0ABY8RH61_9HYPH</name>
<evidence type="ECO:0000313" key="3">
    <source>
        <dbReference type="Proteomes" id="UP001225611"/>
    </source>
</evidence>
<dbReference type="Proteomes" id="UP001225611">
    <property type="component" value="Chromosome 1"/>
</dbReference>